<dbReference type="SUPFAM" id="SSF143865">
    <property type="entry name" value="CorA soluble domain-like"/>
    <property type="match status" value="1"/>
</dbReference>
<dbReference type="InterPro" id="IPR045861">
    <property type="entry name" value="CorA_cytoplasmic_dom"/>
</dbReference>
<dbReference type="GO" id="GO:0015095">
    <property type="term" value="F:magnesium ion transmembrane transporter activity"/>
    <property type="evidence" value="ECO:0007669"/>
    <property type="project" value="TreeGrafter"/>
</dbReference>
<evidence type="ECO:0000313" key="10">
    <source>
        <dbReference type="Proteomes" id="UP000603865"/>
    </source>
</evidence>
<evidence type="ECO:0000256" key="7">
    <source>
        <dbReference type="ARBA" id="ARBA00023136"/>
    </source>
</evidence>
<dbReference type="Gene3D" id="1.20.58.340">
    <property type="entry name" value="Magnesium transport protein CorA, transmembrane region"/>
    <property type="match status" value="2"/>
</dbReference>
<reference evidence="9" key="2">
    <citation type="submission" date="2020-09" db="EMBL/GenBank/DDBJ databases">
        <authorList>
            <person name="Sun Q."/>
            <person name="Ohkuma M."/>
        </authorList>
    </citation>
    <scope>NUCLEOTIDE SEQUENCE</scope>
    <source>
        <strain evidence="9">JCM 31311</strain>
    </source>
</reference>
<evidence type="ECO:0000256" key="5">
    <source>
        <dbReference type="ARBA" id="ARBA00022692"/>
    </source>
</evidence>
<dbReference type="PANTHER" id="PTHR46494">
    <property type="entry name" value="CORA FAMILY METAL ION TRANSPORTER (EUROFUNG)"/>
    <property type="match status" value="1"/>
</dbReference>
<comment type="similarity">
    <text evidence="2">Belongs to the CorA metal ion transporter (MIT) (TC 1.A.35) family.</text>
</comment>
<reference evidence="9" key="1">
    <citation type="journal article" date="2014" name="Int. J. Syst. Evol. Microbiol.">
        <title>Complete genome sequence of Corynebacterium casei LMG S-19264T (=DSM 44701T), isolated from a smear-ripened cheese.</title>
        <authorList>
            <consortium name="US DOE Joint Genome Institute (JGI-PGF)"/>
            <person name="Walter F."/>
            <person name="Albersmeier A."/>
            <person name="Kalinowski J."/>
            <person name="Ruckert C."/>
        </authorList>
    </citation>
    <scope>NUCLEOTIDE SEQUENCE</scope>
    <source>
        <strain evidence="9">JCM 31311</strain>
    </source>
</reference>
<dbReference type="InterPro" id="IPR045863">
    <property type="entry name" value="CorA_TM1_TM2"/>
</dbReference>
<keyword evidence="7 8" id="KW-0472">Membrane</keyword>
<keyword evidence="4" id="KW-1003">Cell membrane</keyword>
<dbReference type="RefSeq" id="WP_189092554.1">
    <property type="nucleotide sequence ID" value="NZ_BMQL01000039.1"/>
</dbReference>
<dbReference type="GO" id="GO:0005886">
    <property type="term" value="C:plasma membrane"/>
    <property type="evidence" value="ECO:0007669"/>
    <property type="project" value="UniProtKB-SubCell"/>
</dbReference>
<dbReference type="GO" id="GO:0015087">
    <property type="term" value="F:cobalt ion transmembrane transporter activity"/>
    <property type="evidence" value="ECO:0007669"/>
    <property type="project" value="TreeGrafter"/>
</dbReference>
<protein>
    <submittedName>
        <fullName evidence="9">Cation transporter</fullName>
    </submittedName>
</protein>
<accession>A0A918CKX2</accession>
<dbReference type="PANTHER" id="PTHR46494:SF1">
    <property type="entry name" value="CORA FAMILY METAL ION TRANSPORTER (EUROFUNG)"/>
    <property type="match status" value="1"/>
</dbReference>
<dbReference type="SUPFAM" id="SSF144083">
    <property type="entry name" value="Magnesium transport protein CorA, transmembrane region"/>
    <property type="match status" value="1"/>
</dbReference>
<dbReference type="EMBL" id="BMQL01000039">
    <property type="protein sequence ID" value="GGR26827.1"/>
    <property type="molecule type" value="Genomic_DNA"/>
</dbReference>
<comment type="caution">
    <text evidence="9">The sequence shown here is derived from an EMBL/GenBank/DDBJ whole genome shotgun (WGS) entry which is preliminary data.</text>
</comment>
<dbReference type="Proteomes" id="UP000603865">
    <property type="component" value="Unassembled WGS sequence"/>
</dbReference>
<proteinExistence type="inferred from homology"/>
<keyword evidence="5 8" id="KW-0812">Transmembrane</keyword>
<evidence type="ECO:0000256" key="4">
    <source>
        <dbReference type="ARBA" id="ARBA00022475"/>
    </source>
</evidence>
<dbReference type="GO" id="GO:0050897">
    <property type="term" value="F:cobalt ion binding"/>
    <property type="evidence" value="ECO:0007669"/>
    <property type="project" value="TreeGrafter"/>
</dbReference>
<dbReference type="GO" id="GO:0000287">
    <property type="term" value="F:magnesium ion binding"/>
    <property type="evidence" value="ECO:0007669"/>
    <property type="project" value="TreeGrafter"/>
</dbReference>
<sequence>MPSQLVPKAPDSEIAGHLRACVFDRAGTAVIEKHAVPTKTPPTGGFIWFDVTDPTAEGMALLQSRFRLHPLAVEDALHAHQRSKAESYQGFEFVVVHSVSTDEQGLLQVHELNLFIGADFVISVRHGHGFSTQDIVDRWNRVPEDWRSDPSSLFYVLLDAMVDEYAPFADALEDELWALRHRLVNQRHLDEDVVRKIFRLSELASASYAVVFPLKDVLTTLLRVGPPIVSENEIPYFRDIRDHAEHVIERLSHAQTMADRAFDIYHALENRAQAAVSKQLTQVATVFLPLTLVTGFFGQNFGFLVNKLIVSTTSFWVFCVGGELLVALIAVLYVIRVGRR</sequence>
<name>A0A918CKX2_9DEIO</name>
<keyword evidence="10" id="KW-1185">Reference proteome</keyword>
<comment type="subcellular location">
    <subcellularLocation>
        <location evidence="1">Cell membrane</location>
        <topology evidence="1">Multi-pass membrane protein</topology>
    </subcellularLocation>
</comment>
<dbReference type="AlphaFoldDB" id="A0A918CKX2"/>
<feature type="transmembrane region" description="Helical" evidence="8">
    <location>
        <begin position="283"/>
        <end position="303"/>
    </location>
</feature>
<evidence type="ECO:0000313" key="9">
    <source>
        <dbReference type="EMBL" id="GGR26827.1"/>
    </source>
</evidence>
<dbReference type="CDD" id="cd12822">
    <property type="entry name" value="TmCorA-like"/>
    <property type="match status" value="1"/>
</dbReference>
<keyword evidence="6 8" id="KW-1133">Transmembrane helix</keyword>
<feature type="transmembrane region" description="Helical" evidence="8">
    <location>
        <begin position="315"/>
        <end position="335"/>
    </location>
</feature>
<evidence type="ECO:0000256" key="2">
    <source>
        <dbReference type="ARBA" id="ARBA00009765"/>
    </source>
</evidence>
<organism evidence="9 10">
    <name type="scientific">Deinococcus ruber</name>
    <dbReference type="NCBI Taxonomy" id="1848197"/>
    <lineage>
        <taxon>Bacteria</taxon>
        <taxon>Thermotogati</taxon>
        <taxon>Deinococcota</taxon>
        <taxon>Deinococci</taxon>
        <taxon>Deinococcales</taxon>
        <taxon>Deinococcaceae</taxon>
        <taxon>Deinococcus</taxon>
    </lineage>
</organism>
<gene>
    <name evidence="9" type="ORF">GCM10008957_42870</name>
</gene>
<dbReference type="InterPro" id="IPR002523">
    <property type="entry name" value="MgTranspt_CorA/ZnTranspt_ZntB"/>
</dbReference>
<evidence type="ECO:0000256" key="3">
    <source>
        <dbReference type="ARBA" id="ARBA00022448"/>
    </source>
</evidence>
<evidence type="ECO:0000256" key="8">
    <source>
        <dbReference type="SAM" id="Phobius"/>
    </source>
</evidence>
<dbReference type="Gene3D" id="3.30.460.20">
    <property type="entry name" value="CorA soluble domain-like"/>
    <property type="match status" value="1"/>
</dbReference>
<evidence type="ECO:0000256" key="1">
    <source>
        <dbReference type="ARBA" id="ARBA00004651"/>
    </source>
</evidence>
<dbReference type="Pfam" id="PF01544">
    <property type="entry name" value="CorA"/>
    <property type="match status" value="1"/>
</dbReference>
<keyword evidence="3" id="KW-0813">Transport</keyword>
<evidence type="ECO:0000256" key="6">
    <source>
        <dbReference type="ARBA" id="ARBA00022989"/>
    </source>
</evidence>